<keyword evidence="2" id="KW-1185">Reference proteome</keyword>
<evidence type="ECO:0000313" key="2">
    <source>
        <dbReference type="Proteomes" id="UP001164746"/>
    </source>
</evidence>
<accession>A0ABY7E960</accession>
<sequence length="118" mass="13475">MAGVQIKLKNVSESINKGFGCFNNHNTIDSFLDYKNVSVFAEECPEIKNLSNLPEVFACFINKDCSTIRCCLEVGLLKRKVEMMVKIDFCNFRIEAEIDQLKVSKAFIDYTFGKRCVN</sequence>
<gene>
    <name evidence="1" type="ORF">MAR_020500</name>
</gene>
<dbReference type="Proteomes" id="UP001164746">
    <property type="component" value="Chromosome 5"/>
</dbReference>
<protein>
    <submittedName>
        <fullName evidence="1">Uncharacterized protein</fullName>
    </submittedName>
</protein>
<reference evidence="1" key="1">
    <citation type="submission" date="2022-11" db="EMBL/GenBank/DDBJ databases">
        <title>Centuries of genome instability and evolution in soft-shell clam transmissible cancer (bioRxiv).</title>
        <authorList>
            <person name="Hart S.F.M."/>
            <person name="Yonemitsu M.A."/>
            <person name="Giersch R.M."/>
            <person name="Beal B.F."/>
            <person name="Arriagada G."/>
            <person name="Davis B.W."/>
            <person name="Ostrander E.A."/>
            <person name="Goff S.P."/>
            <person name="Metzger M.J."/>
        </authorList>
    </citation>
    <scope>NUCLEOTIDE SEQUENCE</scope>
    <source>
        <strain evidence="1">MELC-2E11</strain>
        <tissue evidence="1">Siphon/mantle</tissue>
    </source>
</reference>
<evidence type="ECO:0000313" key="1">
    <source>
        <dbReference type="EMBL" id="WAR05131.1"/>
    </source>
</evidence>
<organism evidence="1 2">
    <name type="scientific">Mya arenaria</name>
    <name type="common">Soft-shell clam</name>
    <dbReference type="NCBI Taxonomy" id="6604"/>
    <lineage>
        <taxon>Eukaryota</taxon>
        <taxon>Metazoa</taxon>
        <taxon>Spiralia</taxon>
        <taxon>Lophotrochozoa</taxon>
        <taxon>Mollusca</taxon>
        <taxon>Bivalvia</taxon>
        <taxon>Autobranchia</taxon>
        <taxon>Heteroconchia</taxon>
        <taxon>Euheterodonta</taxon>
        <taxon>Imparidentia</taxon>
        <taxon>Neoheterodontei</taxon>
        <taxon>Myida</taxon>
        <taxon>Myoidea</taxon>
        <taxon>Myidae</taxon>
        <taxon>Mya</taxon>
    </lineage>
</organism>
<name>A0ABY7E960_MYAAR</name>
<proteinExistence type="predicted"/>
<dbReference type="EMBL" id="CP111016">
    <property type="protein sequence ID" value="WAR05131.1"/>
    <property type="molecule type" value="Genomic_DNA"/>
</dbReference>